<evidence type="ECO:0000313" key="3">
    <source>
        <dbReference type="EMBL" id="QTD56038.1"/>
    </source>
</evidence>
<dbReference type="PROSITE" id="PS51257">
    <property type="entry name" value="PROKAR_LIPOPROTEIN"/>
    <property type="match status" value="1"/>
</dbReference>
<dbReference type="Pfam" id="PF03797">
    <property type="entry name" value="Autotransporter"/>
    <property type="match status" value="1"/>
</dbReference>
<keyword evidence="1" id="KW-0732">Signal</keyword>
<dbReference type="SMART" id="SM00869">
    <property type="entry name" value="Autotransporter"/>
    <property type="match status" value="1"/>
</dbReference>
<dbReference type="EMBL" id="CP071794">
    <property type="protein sequence ID" value="QTD56038.1"/>
    <property type="molecule type" value="Genomic_DNA"/>
</dbReference>
<keyword evidence="4" id="KW-1185">Reference proteome</keyword>
<protein>
    <submittedName>
        <fullName evidence="3">Autotransporter domain-containing protein</fullName>
    </submittedName>
</protein>
<dbReference type="InterPro" id="IPR006315">
    <property type="entry name" value="OM_autotransptr_brl_dom"/>
</dbReference>
<dbReference type="PROSITE" id="PS51208">
    <property type="entry name" value="AUTOTRANSPORTER"/>
    <property type="match status" value="1"/>
</dbReference>
<feature type="chain" id="PRO_5046169849" evidence="1">
    <location>
        <begin position="30"/>
        <end position="1095"/>
    </location>
</feature>
<dbReference type="RefSeq" id="WP_207987861.1">
    <property type="nucleotide sequence ID" value="NZ_CP071794.1"/>
</dbReference>
<dbReference type="InterPro" id="IPR043504">
    <property type="entry name" value="Peptidase_S1_PA_chymotrypsin"/>
</dbReference>
<dbReference type="InterPro" id="IPR033116">
    <property type="entry name" value="TRYPSIN_SER"/>
</dbReference>
<gene>
    <name evidence="3" type="ORF">J4G78_18030</name>
</gene>
<organism evidence="3 4">
    <name type="scientific">Parasphingorhabdus cellanae</name>
    <dbReference type="NCBI Taxonomy" id="2806553"/>
    <lineage>
        <taxon>Bacteria</taxon>
        <taxon>Pseudomonadati</taxon>
        <taxon>Pseudomonadota</taxon>
        <taxon>Alphaproteobacteria</taxon>
        <taxon>Sphingomonadales</taxon>
        <taxon>Sphingomonadaceae</taxon>
        <taxon>Parasphingorhabdus</taxon>
    </lineage>
</organism>
<dbReference type="InterPro" id="IPR036709">
    <property type="entry name" value="Autotransporte_beta_dom_sf"/>
</dbReference>
<dbReference type="NCBIfam" id="TIGR01414">
    <property type="entry name" value="autotrans_barl"/>
    <property type="match status" value="1"/>
</dbReference>
<dbReference type="SUPFAM" id="SSF50494">
    <property type="entry name" value="Trypsin-like serine proteases"/>
    <property type="match status" value="1"/>
</dbReference>
<feature type="domain" description="Autotransporter" evidence="2">
    <location>
        <begin position="817"/>
        <end position="1095"/>
    </location>
</feature>
<accession>A0ABX7T7W7</accession>
<evidence type="ECO:0000256" key="1">
    <source>
        <dbReference type="SAM" id="SignalP"/>
    </source>
</evidence>
<dbReference type="InterPro" id="IPR009003">
    <property type="entry name" value="Peptidase_S1_PA"/>
</dbReference>
<dbReference type="Proteomes" id="UP000663923">
    <property type="component" value="Chromosome"/>
</dbReference>
<dbReference type="Gene3D" id="2.40.10.10">
    <property type="entry name" value="Trypsin-like serine proteases"/>
    <property type="match status" value="1"/>
</dbReference>
<dbReference type="InterPro" id="IPR005546">
    <property type="entry name" value="Autotransporte_beta"/>
</dbReference>
<reference evidence="3 4" key="1">
    <citation type="submission" date="2021-03" db="EMBL/GenBank/DDBJ databases">
        <title>Complete genome of Parasphingorhabdus_sp.JHSY0214.</title>
        <authorList>
            <person name="Yoo J.H."/>
            <person name="Bae J.W."/>
        </authorList>
    </citation>
    <scope>NUCLEOTIDE SEQUENCE [LARGE SCALE GENOMIC DNA]</scope>
    <source>
        <strain evidence="3 4">JHSY0214</strain>
    </source>
</reference>
<dbReference type="SUPFAM" id="SSF103515">
    <property type="entry name" value="Autotransporter"/>
    <property type="match status" value="1"/>
</dbReference>
<proteinExistence type="predicted"/>
<dbReference type="PROSITE" id="PS00135">
    <property type="entry name" value="TRYPSIN_SER"/>
    <property type="match status" value="1"/>
</dbReference>
<evidence type="ECO:0000259" key="2">
    <source>
        <dbReference type="PROSITE" id="PS51208"/>
    </source>
</evidence>
<evidence type="ECO:0000313" key="4">
    <source>
        <dbReference type="Proteomes" id="UP000663923"/>
    </source>
</evidence>
<feature type="signal peptide" evidence="1">
    <location>
        <begin position="1"/>
        <end position="29"/>
    </location>
</feature>
<dbReference type="Gene3D" id="2.40.128.130">
    <property type="entry name" value="Autotransporter beta-domain"/>
    <property type="match status" value="1"/>
</dbReference>
<sequence length="1095" mass="117162">MSFRTISRFLFVTVSSTACVAGLAAPAQAQTGPTVSDNSAQSRPVMVEDAPKIVIRDDLTLDDPPPVGVFDNIVDVTGVGQMTVRGDQNSFGLGLCTGTLINPRTVIFAAHCVNSREADDYGFASGGTAIAFGFSADNRPAVRRWVGLDDGVANQTDVDFNIYNVEQVWYDERSIPTGFLEADVALATLDTHADGVPTWTLLFSPLREETHGVINGYGARGLGPDGSNLGIDFRRRIAENMISSASSLDDRNNFLFGPDDPNLPQTLYNTDFDSPDGEAVFDPENGRFDFDLYDGAALPREGTTAGGDSGSALVADELYDTPVITSVLSGGSRFFGDEDDPEPELTFQPFSSYGTQSFYQPLYLFWDQIVANNSYVYASSRAGTRSWMNPRHWVQDMDPSYAIDVDGELVNALPGFEAPGITGDTPKFGNVCFLDDCLDLSTLSVEFDEGTPNSVFIEGGPGSRNFVPNNVVADPSMDIRARYYEVTLAANGATRLRDDVTIDRLNIEGAARLDIRRRGNLKVWGDYTQTGGWLDLRGTLTTGEAFLGVGLLTGNGFFDPTFLTSVNGSIAPGRDFGDTGTLTIAGDVILASGTLSIFDVNRRRNDKLAVIGDADNSGIISLGGTAAVVNAFGRNSARFGQTFEIVTAEGGVENTFDDVVGRIGVLYPELIYGSNNVTARMRAIRFSDFFGSSGVTNPFSLAFGNALDSARSSSYTDLSNVFGLIDVMEVNQLSATFQGLSASQAGRTTTLDQQQGSTMRNLVSDRLSLLGASEGVKGKIKIIGAPGVLNNRELTNSSASQISFAGNYQSSSWNDVQLPENMSGFMSAGYNQSTLAFGSNGAQDQQGSWHIAMGLEYGLNDRVTLGTAFGYADGAQQVSGSLANVETNQASVYGNYRLGGNFYIGGQASMSYSQIDSNSRVSSGISLSNLNTNSLTFASEIEAGYNIDVDGLLLTPRASIGYSSYSVDGFRDSAGSLAMAVDEISRSGMEAKVGLKISGSAKMGYASGWSFKPEMKLDYVNRISGNDTNFRVRFLDAENLPFALPIGLQDASYGEMKGGFSLTNGPLSFGAAVESRLGQQIYRDDRAVVNMSVRF</sequence>
<name>A0ABX7T7W7_9SPHN</name>